<reference evidence="1 2" key="1">
    <citation type="submission" date="2015-06" db="EMBL/GenBank/DDBJ databases">
        <title>Improved classification and identification of acetic acid bacteria using matrix-assisted laser desorption/ionization time-of-flight mass spectrometry; Gluconobacter nephelii and Gluconobacter uchimurae are later heterotypic synonyms of Gluconobacter japonicus and Gluconobacter oxydans, respectively.</title>
        <authorList>
            <person name="Li L."/>
            <person name="Cleenwerck I."/>
            <person name="De Vuyst L."/>
            <person name="Vandamme P."/>
        </authorList>
    </citation>
    <scope>NUCLEOTIDE SEQUENCE [LARGE SCALE GENOMIC DNA]</scope>
    <source>
        <strain evidence="1 2">LMG 1545</strain>
    </source>
</reference>
<comment type="caution">
    <text evidence="1">The sequence shown here is derived from an EMBL/GenBank/DDBJ whole genome shotgun (WGS) entry which is preliminary data.</text>
</comment>
<dbReference type="EMBL" id="LIAA01000101">
    <property type="protein sequence ID" value="KXV75584.1"/>
    <property type="molecule type" value="Genomic_DNA"/>
</dbReference>
<organism evidence="1 2">
    <name type="scientific">Acetobacter cerevisiae</name>
    <dbReference type="NCBI Taxonomy" id="178900"/>
    <lineage>
        <taxon>Bacteria</taxon>
        <taxon>Pseudomonadati</taxon>
        <taxon>Pseudomonadota</taxon>
        <taxon>Alphaproteobacteria</taxon>
        <taxon>Acetobacterales</taxon>
        <taxon>Acetobacteraceae</taxon>
        <taxon>Acetobacter</taxon>
    </lineage>
</organism>
<name>A0A149V5X9_9PROT</name>
<feature type="non-terminal residue" evidence="1">
    <location>
        <position position="1"/>
    </location>
</feature>
<gene>
    <name evidence="1" type="ORF">AD954_14620</name>
</gene>
<sequence>TDGTTSLTGVQSRVMGLMHSFVASVFYERQFADLAESTFDGYKADVDALIAAKAGQVMNKLPSVVARLKEGDDEAISQALTTCRRILEAFADAIFPPSEDTFEVGGNHLKLDAGKHQNRINAYIAQRCESSSRRTRLRQNISNLFDRVSTGVHNDVSAQEAHSLFLNVYLFLGEVLHLDEPQIDTVIVD</sequence>
<accession>A0A149V5X9</accession>
<evidence type="ECO:0000313" key="1">
    <source>
        <dbReference type="EMBL" id="KXV75584.1"/>
    </source>
</evidence>
<proteinExistence type="predicted"/>
<protein>
    <submittedName>
        <fullName evidence="1">Uncharacterized protein</fullName>
    </submittedName>
</protein>
<dbReference type="RefSeq" id="WP_231874973.1">
    <property type="nucleotide sequence ID" value="NZ_LIAA01000101.1"/>
</dbReference>
<dbReference type="AlphaFoldDB" id="A0A149V5X9"/>
<dbReference type="PATRIC" id="fig|178900.7.peg.252"/>
<evidence type="ECO:0000313" key="2">
    <source>
        <dbReference type="Proteomes" id="UP000075462"/>
    </source>
</evidence>
<dbReference type="Proteomes" id="UP000075462">
    <property type="component" value="Unassembled WGS sequence"/>
</dbReference>